<evidence type="ECO:0000256" key="1">
    <source>
        <dbReference type="SAM" id="MobiDB-lite"/>
    </source>
</evidence>
<proteinExistence type="predicted"/>
<feature type="compositionally biased region" description="Basic and acidic residues" evidence="1">
    <location>
        <begin position="20"/>
        <end position="42"/>
    </location>
</feature>
<feature type="region of interest" description="Disordered" evidence="1">
    <location>
        <begin position="115"/>
        <end position="173"/>
    </location>
</feature>
<feature type="compositionally biased region" description="Polar residues" evidence="1">
    <location>
        <begin position="1"/>
        <end position="15"/>
    </location>
</feature>
<accession>A0AAV5REQ6</accession>
<dbReference type="AlphaFoldDB" id="A0AAV5REQ6"/>
<keyword evidence="3" id="KW-1185">Reference proteome</keyword>
<feature type="region of interest" description="Disordered" evidence="1">
    <location>
        <begin position="1"/>
        <end position="64"/>
    </location>
</feature>
<evidence type="ECO:0008006" key="4">
    <source>
        <dbReference type="Google" id="ProtNLM"/>
    </source>
</evidence>
<name>A0AAV5REQ6_STABA</name>
<gene>
    <name evidence="2" type="ORF">DASB73_001860</name>
</gene>
<protein>
    <recommendedName>
        <fullName evidence="4">Pre-mRNA-splicing factor CWC25</fullName>
    </recommendedName>
</protein>
<dbReference type="EMBL" id="BTGC01000001">
    <property type="protein sequence ID" value="GMM49228.1"/>
    <property type="molecule type" value="Genomic_DNA"/>
</dbReference>
<evidence type="ECO:0000313" key="3">
    <source>
        <dbReference type="Proteomes" id="UP001362899"/>
    </source>
</evidence>
<sequence>MSLNSKKSWNPTKRSNIAKIEAKERSARGEKLDQENSARKDVEDDEFNRLASNLQDGKPVPNKISWMYAPNPNTSPSFDLSEANEEILIGKRKIDYSHKEAQRKEERQIRISNRKLAADPLALLNATNESQSRGSTSRTTRKARNAHNTHDSNSNPKFTDSRVRKSNYTRKER</sequence>
<reference evidence="2 3" key="1">
    <citation type="journal article" date="2023" name="Elife">
        <title>Identification of key yeast species and microbe-microbe interactions impacting larval growth of Drosophila in the wild.</title>
        <authorList>
            <person name="Mure A."/>
            <person name="Sugiura Y."/>
            <person name="Maeda R."/>
            <person name="Honda K."/>
            <person name="Sakurai N."/>
            <person name="Takahashi Y."/>
            <person name="Watada M."/>
            <person name="Katoh T."/>
            <person name="Gotoh A."/>
            <person name="Gotoh Y."/>
            <person name="Taniguchi I."/>
            <person name="Nakamura K."/>
            <person name="Hayashi T."/>
            <person name="Katayama T."/>
            <person name="Uemura T."/>
            <person name="Hattori Y."/>
        </authorList>
    </citation>
    <scope>NUCLEOTIDE SEQUENCE [LARGE SCALE GENOMIC DNA]</scope>
    <source>
        <strain evidence="2 3">SB-73</strain>
    </source>
</reference>
<comment type="caution">
    <text evidence="2">The sequence shown here is derived from an EMBL/GenBank/DDBJ whole genome shotgun (WGS) entry which is preliminary data.</text>
</comment>
<dbReference type="Proteomes" id="UP001362899">
    <property type="component" value="Unassembled WGS sequence"/>
</dbReference>
<evidence type="ECO:0000313" key="2">
    <source>
        <dbReference type="EMBL" id="GMM49228.1"/>
    </source>
</evidence>
<organism evidence="2 3">
    <name type="scientific">Starmerella bacillaris</name>
    <name type="common">Yeast</name>
    <name type="synonym">Candida zemplinina</name>
    <dbReference type="NCBI Taxonomy" id="1247836"/>
    <lineage>
        <taxon>Eukaryota</taxon>
        <taxon>Fungi</taxon>
        <taxon>Dikarya</taxon>
        <taxon>Ascomycota</taxon>
        <taxon>Saccharomycotina</taxon>
        <taxon>Dipodascomycetes</taxon>
        <taxon>Dipodascales</taxon>
        <taxon>Trichomonascaceae</taxon>
        <taxon>Starmerella</taxon>
    </lineage>
</organism>
<feature type="compositionally biased region" description="Basic and acidic residues" evidence="1">
    <location>
        <begin position="159"/>
        <end position="173"/>
    </location>
</feature>